<dbReference type="STRING" id="991905.SL003B_2357"/>
<dbReference type="EC" id="3.5.99.2" evidence="1"/>
<keyword evidence="1" id="KW-0378">Hydrolase</keyword>
<feature type="domain" description="Thiaminase-2/PQQC" evidence="2">
    <location>
        <begin position="13"/>
        <end position="219"/>
    </location>
</feature>
<dbReference type="AlphaFoldDB" id="F2J0U6"/>
<accession>F2J0U6</accession>
<dbReference type="GO" id="GO:0009228">
    <property type="term" value="P:thiamine biosynthetic process"/>
    <property type="evidence" value="ECO:0007669"/>
    <property type="project" value="UniProtKB-KW"/>
</dbReference>
<dbReference type="OrthoDB" id="34166at2"/>
<comment type="pathway">
    <text evidence="1">Cofactor biosynthesis; thiamine diphosphate biosynthesis.</text>
</comment>
<organism evidence="3 4">
    <name type="scientific">Polymorphum gilvum (strain LMG 25793 / CGMCC 1.9160 / SL003B-26A1)</name>
    <dbReference type="NCBI Taxonomy" id="991905"/>
    <lineage>
        <taxon>Bacteria</taxon>
        <taxon>Pseudomonadati</taxon>
        <taxon>Pseudomonadota</taxon>
        <taxon>Alphaproteobacteria</taxon>
        <taxon>Rhodobacterales</taxon>
        <taxon>Paracoccaceae</taxon>
        <taxon>Polymorphum</taxon>
    </lineage>
</organism>
<dbReference type="PANTHER" id="PTHR43198">
    <property type="entry name" value="BIFUNCTIONAL TH2 PROTEIN"/>
    <property type="match status" value="1"/>
</dbReference>
<dbReference type="Pfam" id="PF03070">
    <property type="entry name" value="TENA_THI-4"/>
    <property type="match status" value="1"/>
</dbReference>
<comment type="function">
    <text evidence="1">Catalyzes an amino-pyrimidine hydrolysis reaction at the C5' of the pyrimidine moiety of thiamine compounds, a reaction that is part of a thiamine salvage pathway.</text>
</comment>
<dbReference type="PATRIC" id="fig|991905.3.peg.2416"/>
<gene>
    <name evidence="3" type="primary">tenA</name>
    <name evidence="3" type="ordered locus">SL003B_2357</name>
</gene>
<comment type="similarity">
    <text evidence="1">Belongs to the TenA family.</text>
</comment>
<dbReference type="GO" id="GO:0050334">
    <property type="term" value="F:thiaminase activity"/>
    <property type="evidence" value="ECO:0007669"/>
    <property type="project" value="UniProtKB-EC"/>
</dbReference>
<evidence type="ECO:0000259" key="2">
    <source>
        <dbReference type="Pfam" id="PF03070"/>
    </source>
</evidence>
<comment type="catalytic activity">
    <reaction evidence="1">
        <text>thiamine + H2O = 5-(2-hydroxyethyl)-4-methylthiazole + 4-amino-5-hydroxymethyl-2-methylpyrimidine + H(+)</text>
        <dbReference type="Rhea" id="RHEA:17509"/>
        <dbReference type="ChEBI" id="CHEBI:15377"/>
        <dbReference type="ChEBI" id="CHEBI:15378"/>
        <dbReference type="ChEBI" id="CHEBI:16892"/>
        <dbReference type="ChEBI" id="CHEBI:17957"/>
        <dbReference type="ChEBI" id="CHEBI:18385"/>
        <dbReference type="EC" id="3.5.99.2"/>
    </reaction>
</comment>
<dbReference type="Proteomes" id="UP000008130">
    <property type="component" value="Chromosome"/>
</dbReference>
<comment type="catalytic activity">
    <reaction evidence="1">
        <text>4-amino-5-aminomethyl-2-methylpyrimidine + H2O = 4-amino-5-hydroxymethyl-2-methylpyrimidine + NH4(+)</text>
        <dbReference type="Rhea" id="RHEA:31799"/>
        <dbReference type="ChEBI" id="CHEBI:15377"/>
        <dbReference type="ChEBI" id="CHEBI:16892"/>
        <dbReference type="ChEBI" id="CHEBI:28938"/>
        <dbReference type="ChEBI" id="CHEBI:63416"/>
        <dbReference type="EC" id="3.5.99.2"/>
    </reaction>
</comment>
<dbReference type="Gene3D" id="1.20.910.10">
    <property type="entry name" value="Heme oxygenase-like"/>
    <property type="match status" value="1"/>
</dbReference>
<dbReference type="RefSeq" id="WP_013653097.1">
    <property type="nucleotide sequence ID" value="NC_015259.1"/>
</dbReference>
<dbReference type="NCBIfam" id="TIGR04306">
    <property type="entry name" value="salvage_TenA"/>
    <property type="match status" value="1"/>
</dbReference>
<dbReference type="GO" id="GO:0009229">
    <property type="term" value="P:thiamine diphosphate biosynthetic process"/>
    <property type="evidence" value="ECO:0007669"/>
    <property type="project" value="UniProtKB-UniPathway"/>
</dbReference>
<dbReference type="GO" id="GO:0005829">
    <property type="term" value="C:cytosol"/>
    <property type="evidence" value="ECO:0007669"/>
    <property type="project" value="TreeGrafter"/>
</dbReference>
<dbReference type="CDD" id="cd19367">
    <property type="entry name" value="TenA_C_ScTHI20-like"/>
    <property type="match status" value="1"/>
</dbReference>
<dbReference type="InterPro" id="IPR004305">
    <property type="entry name" value="Thiaminase-2/PQQC"/>
</dbReference>
<dbReference type="KEGG" id="pgv:SL003B_2357"/>
<reference evidence="3 4" key="1">
    <citation type="journal article" date="2011" name="J. Bacteriol.">
        <title>Complete genome sequence of Polymorphum gilvum SL003B-26A1T, a crude oil-degrading bacterium from oil-polluted saline soil.</title>
        <authorList>
            <person name="Li S.G."/>
            <person name="Tang Y.Q."/>
            <person name="Nie Y."/>
            <person name="Cai M."/>
            <person name="Wu X.L."/>
        </authorList>
    </citation>
    <scope>NUCLEOTIDE SEQUENCE [LARGE SCALE GENOMIC DNA]</scope>
    <source>
        <strain evidence="4">LMG 25793 / CGMCC 1.9160 / SL003B-26A1</strain>
    </source>
</reference>
<dbReference type="InterPro" id="IPR027574">
    <property type="entry name" value="Thiaminase_II"/>
</dbReference>
<dbReference type="EMBL" id="CP002568">
    <property type="protein sequence ID" value="ADZ70782.1"/>
    <property type="molecule type" value="Genomic_DNA"/>
</dbReference>
<evidence type="ECO:0000313" key="4">
    <source>
        <dbReference type="Proteomes" id="UP000008130"/>
    </source>
</evidence>
<dbReference type="InterPro" id="IPR016084">
    <property type="entry name" value="Haem_Oase-like_multi-hlx"/>
</dbReference>
<evidence type="ECO:0000313" key="3">
    <source>
        <dbReference type="EMBL" id="ADZ70782.1"/>
    </source>
</evidence>
<dbReference type="SUPFAM" id="SSF48613">
    <property type="entry name" value="Heme oxygenase-like"/>
    <property type="match status" value="1"/>
</dbReference>
<sequence>MQLFSRLKQAAGPDWTGYVEHEFVRCLGDGSLPEAAFRRYLVQDYLFLVQFARAYALALYKSPTLVDMHNALDGVKAILDVEMDLHVGLCAGWGLSRADLDAAREERATTAYTRFVLDAGMQGDLLDLQVALAPCIMGYAEIGARLASSAPMARHADHPYGRWIGEYAGTAYQEVAAAFAGWMDRVAAIYANDPRLPRLEALFRQASLLEADFWQMGLEAAGPDRSVVRP</sequence>
<dbReference type="HOGENOM" id="CLU_077537_1_0_5"/>
<keyword evidence="4" id="KW-1185">Reference proteome</keyword>
<protein>
    <recommendedName>
        <fullName evidence="1">Aminopyrimidine aminohydrolase</fullName>
        <ecNumber evidence="1">3.5.99.2</ecNumber>
    </recommendedName>
</protein>
<name>F2J0U6_POLGS</name>
<dbReference type="PANTHER" id="PTHR43198:SF2">
    <property type="entry name" value="SI:CH1073-67J19.1-RELATED"/>
    <property type="match status" value="1"/>
</dbReference>
<proteinExistence type="inferred from homology"/>
<dbReference type="eggNOG" id="COG0819">
    <property type="taxonomic scope" value="Bacteria"/>
</dbReference>
<evidence type="ECO:0000256" key="1">
    <source>
        <dbReference type="RuleBase" id="RU363093"/>
    </source>
</evidence>
<dbReference type="UniPathway" id="UPA00060"/>
<keyword evidence="1" id="KW-0784">Thiamine biosynthesis</keyword>
<dbReference type="InterPro" id="IPR050967">
    <property type="entry name" value="Thiamine_Salvage_TenA"/>
</dbReference>